<dbReference type="Proteomes" id="UP000192578">
    <property type="component" value="Unassembled WGS sequence"/>
</dbReference>
<organism evidence="2 3">
    <name type="scientific">Hypsibius exemplaris</name>
    <name type="common">Freshwater tardigrade</name>
    <dbReference type="NCBI Taxonomy" id="2072580"/>
    <lineage>
        <taxon>Eukaryota</taxon>
        <taxon>Metazoa</taxon>
        <taxon>Ecdysozoa</taxon>
        <taxon>Tardigrada</taxon>
        <taxon>Eutardigrada</taxon>
        <taxon>Parachela</taxon>
        <taxon>Hypsibioidea</taxon>
        <taxon>Hypsibiidae</taxon>
        <taxon>Hypsibius</taxon>
    </lineage>
</organism>
<keyword evidence="3" id="KW-1185">Reference proteome</keyword>
<feature type="region of interest" description="Disordered" evidence="1">
    <location>
        <begin position="215"/>
        <end position="234"/>
    </location>
</feature>
<sequence>MAGQFCPSRSGTPSVTTEKHWSCSDFTDDFIRVQQLWCKFTFPLKPPTNGLYPYYQRCHVRNITDTFHCYDPLRHNLTSDTFMTALQSSNLNFNSYRLTGIDLVSPYKCCKTPPGYYIDYVSCYYMPTHDAYFEYYDSPNNFIVYCSQGYVMTGMAKKINPFTGEWRHDWIQCCRVGFGTPRQAHPPPVSYMPSGVPAYRSDISEGSGAIPAAYQPQYRTTSKEADDIDGSRPRRKDLISAGLFGQEEEERLSIVKADPRRPTLKRLIANGVSL</sequence>
<reference evidence="3" key="1">
    <citation type="submission" date="2017-01" db="EMBL/GenBank/DDBJ databases">
        <title>Comparative genomics of anhydrobiosis in the tardigrade Hypsibius dujardini.</title>
        <authorList>
            <person name="Yoshida Y."/>
            <person name="Koutsovoulos G."/>
            <person name="Laetsch D."/>
            <person name="Stevens L."/>
            <person name="Kumar S."/>
            <person name="Horikawa D."/>
            <person name="Ishino K."/>
            <person name="Komine S."/>
            <person name="Tomita M."/>
            <person name="Blaxter M."/>
            <person name="Arakawa K."/>
        </authorList>
    </citation>
    <scope>NUCLEOTIDE SEQUENCE [LARGE SCALE GENOMIC DNA]</scope>
    <source>
        <strain evidence="3">Z151</strain>
    </source>
</reference>
<name>A0A1W0WFM1_HYPEX</name>
<evidence type="ECO:0000313" key="3">
    <source>
        <dbReference type="Proteomes" id="UP000192578"/>
    </source>
</evidence>
<gene>
    <name evidence="2" type="ORF">BV898_11761</name>
</gene>
<proteinExistence type="predicted"/>
<evidence type="ECO:0000256" key="1">
    <source>
        <dbReference type="SAM" id="MobiDB-lite"/>
    </source>
</evidence>
<evidence type="ECO:0008006" key="4">
    <source>
        <dbReference type="Google" id="ProtNLM"/>
    </source>
</evidence>
<protein>
    <recommendedName>
        <fullName evidence="4">Sushi domain-containing protein</fullName>
    </recommendedName>
</protein>
<evidence type="ECO:0000313" key="2">
    <source>
        <dbReference type="EMBL" id="OQV13989.1"/>
    </source>
</evidence>
<accession>A0A1W0WFM1</accession>
<dbReference type="AlphaFoldDB" id="A0A1W0WFM1"/>
<dbReference type="EMBL" id="MTYJ01000112">
    <property type="protein sequence ID" value="OQV13989.1"/>
    <property type="molecule type" value="Genomic_DNA"/>
</dbReference>
<comment type="caution">
    <text evidence="2">The sequence shown here is derived from an EMBL/GenBank/DDBJ whole genome shotgun (WGS) entry which is preliminary data.</text>
</comment>
<feature type="compositionally biased region" description="Basic and acidic residues" evidence="1">
    <location>
        <begin position="221"/>
        <end position="234"/>
    </location>
</feature>